<evidence type="ECO:0000256" key="1">
    <source>
        <dbReference type="ARBA" id="ARBA00022448"/>
    </source>
</evidence>
<accession>A0A1H9A0A7</accession>
<keyword evidence="2" id="KW-0547">Nucleotide-binding</keyword>
<name>A0A1H9A0A7_9EURY</name>
<dbReference type="RefSeq" id="WP_090612169.1">
    <property type="nucleotide sequence ID" value="NZ_FOFD01000001.1"/>
</dbReference>
<dbReference type="GO" id="GO:0005524">
    <property type="term" value="F:ATP binding"/>
    <property type="evidence" value="ECO:0007669"/>
    <property type="project" value="UniProtKB-KW"/>
</dbReference>
<evidence type="ECO:0000313" key="5">
    <source>
        <dbReference type="EMBL" id="SEP70162.1"/>
    </source>
</evidence>
<dbReference type="SMART" id="SM00382">
    <property type="entry name" value="AAA"/>
    <property type="match status" value="1"/>
</dbReference>
<dbReference type="STRING" id="1186196.SAMN04489841_0315"/>
<organism evidence="5 6">
    <name type="scientific">Natrinema salaciae</name>
    <dbReference type="NCBI Taxonomy" id="1186196"/>
    <lineage>
        <taxon>Archaea</taxon>
        <taxon>Methanobacteriati</taxon>
        <taxon>Methanobacteriota</taxon>
        <taxon>Stenosarchaea group</taxon>
        <taxon>Halobacteria</taxon>
        <taxon>Halobacteriales</taxon>
        <taxon>Natrialbaceae</taxon>
        <taxon>Natrinema</taxon>
    </lineage>
</organism>
<evidence type="ECO:0000259" key="4">
    <source>
        <dbReference type="PROSITE" id="PS50893"/>
    </source>
</evidence>
<keyword evidence="1" id="KW-0813">Transport</keyword>
<dbReference type="PROSITE" id="PS00211">
    <property type="entry name" value="ABC_TRANSPORTER_1"/>
    <property type="match status" value="1"/>
</dbReference>
<evidence type="ECO:0000256" key="3">
    <source>
        <dbReference type="ARBA" id="ARBA00022840"/>
    </source>
</evidence>
<feature type="domain" description="ABC transporter" evidence="4">
    <location>
        <begin position="26"/>
        <end position="256"/>
    </location>
</feature>
<dbReference type="PANTHER" id="PTHR45772">
    <property type="entry name" value="CONSERVED COMPONENT OF ABC TRANSPORTER FOR NATURAL AMINO ACIDS-RELATED"/>
    <property type="match status" value="1"/>
</dbReference>
<dbReference type="InterPro" id="IPR051120">
    <property type="entry name" value="ABC_AA/LPS_Transport"/>
</dbReference>
<dbReference type="InterPro" id="IPR027417">
    <property type="entry name" value="P-loop_NTPase"/>
</dbReference>
<evidence type="ECO:0000256" key="2">
    <source>
        <dbReference type="ARBA" id="ARBA00022741"/>
    </source>
</evidence>
<dbReference type="GO" id="GO:0005886">
    <property type="term" value="C:plasma membrane"/>
    <property type="evidence" value="ECO:0007669"/>
    <property type="project" value="TreeGrafter"/>
</dbReference>
<dbReference type="Pfam" id="PF00005">
    <property type="entry name" value="ABC_tran"/>
    <property type="match status" value="1"/>
</dbReference>
<evidence type="ECO:0000313" key="6">
    <source>
        <dbReference type="Proteomes" id="UP000199114"/>
    </source>
</evidence>
<keyword evidence="3 5" id="KW-0067">ATP-binding</keyword>
<dbReference type="CDD" id="cd03219">
    <property type="entry name" value="ABC_Mj1267_LivG_branched"/>
    <property type="match status" value="1"/>
</dbReference>
<gene>
    <name evidence="5" type="ORF">SAMN04489841_0315</name>
</gene>
<dbReference type="InterPro" id="IPR003439">
    <property type="entry name" value="ABC_transporter-like_ATP-bd"/>
</dbReference>
<dbReference type="Proteomes" id="UP000199114">
    <property type="component" value="Unassembled WGS sequence"/>
</dbReference>
<dbReference type="GO" id="GO:0016887">
    <property type="term" value="F:ATP hydrolysis activity"/>
    <property type="evidence" value="ECO:0007669"/>
    <property type="project" value="InterPro"/>
</dbReference>
<dbReference type="InterPro" id="IPR017871">
    <property type="entry name" value="ABC_transporter-like_CS"/>
</dbReference>
<sequence length="258" mass="27861">MSTPSDPTVRIEPAVASTDTDRDAVLVTENLTKRFGGLTAVDSVDFTVDEGELRCLIGPNGAGKSTLLELITGQLSPTAGRVYFDGIDLTDVPSHERIDAGLSVKFQSPHIYEALTVAQNLQIPLQRTDRDDIRSAAHETLEEVGLAGRADAPAGDLSHGQQQRLEIGMATTLEPTLMLLDEPVAGMSVEETASVADLIRSLNDDGMTFVVIEHDMDFVRKISDQVTVLNQGSIFRQGAIEEIEADEAVQRIYLGEDA</sequence>
<proteinExistence type="predicted"/>
<dbReference type="InterPro" id="IPR003593">
    <property type="entry name" value="AAA+_ATPase"/>
</dbReference>
<dbReference type="OrthoDB" id="44250at2157"/>
<keyword evidence="6" id="KW-1185">Reference proteome</keyword>
<dbReference type="AlphaFoldDB" id="A0A1H9A0A7"/>
<protein>
    <submittedName>
        <fullName evidence="5">Amino acid/amide ABC transporter ATP-binding protein 1, HAAT family</fullName>
    </submittedName>
</protein>
<dbReference type="PROSITE" id="PS50893">
    <property type="entry name" value="ABC_TRANSPORTER_2"/>
    <property type="match status" value="1"/>
</dbReference>
<reference evidence="6" key="1">
    <citation type="submission" date="2016-10" db="EMBL/GenBank/DDBJ databases">
        <authorList>
            <person name="Varghese N."/>
            <person name="Submissions S."/>
        </authorList>
    </citation>
    <scope>NUCLEOTIDE SEQUENCE [LARGE SCALE GENOMIC DNA]</scope>
    <source>
        <strain evidence="6">DSM 25055</strain>
    </source>
</reference>
<dbReference type="EMBL" id="FOFD01000001">
    <property type="protein sequence ID" value="SEP70162.1"/>
    <property type="molecule type" value="Genomic_DNA"/>
</dbReference>
<dbReference type="SUPFAM" id="SSF52540">
    <property type="entry name" value="P-loop containing nucleoside triphosphate hydrolases"/>
    <property type="match status" value="1"/>
</dbReference>
<dbReference type="PANTHER" id="PTHR45772:SF8">
    <property type="entry name" value="HIGH-AFFINITY BRANCHED-CHAIN AMINO ACID TRANSPORT ATP-BINDING PROTEIN"/>
    <property type="match status" value="1"/>
</dbReference>
<dbReference type="Gene3D" id="3.40.50.300">
    <property type="entry name" value="P-loop containing nucleotide triphosphate hydrolases"/>
    <property type="match status" value="1"/>
</dbReference>